<evidence type="ECO:0000256" key="9">
    <source>
        <dbReference type="SAM" id="MobiDB-lite"/>
    </source>
</evidence>
<accession>A0A2H0N678</accession>
<dbReference type="InterPro" id="IPR036950">
    <property type="entry name" value="PBP_transglycosylase"/>
</dbReference>
<dbReference type="SUPFAM" id="SSF56601">
    <property type="entry name" value="beta-lactamase/transpeptidase-like"/>
    <property type="match status" value="1"/>
</dbReference>
<evidence type="ECO:0000313" key="14">
    <source>
        <dbReference type="Proteomes" id="UP000229600"/>
    </source>
</evidence>
<sequence>MASWMDEDFELGGDDTPPSKKTTSSRPAGRDKTRPVRERRPKKEKPSRPKDERGLFSRALTWGIVWPAILIWLGAMGLGFWLYWPLALPPTFLAFLSFKLRRRPFTAIFLSGIITAAMGALCVLVFFRPVLEHVAAKFVQDLPDVQAASEVEQPGTLEVYSHDKVLLWQRPTYYTPVVSYEELPAHLVQAIISSEDENFLERDGVSAHNGVDLKGIARAAVYVLKHRHSGPGGSTISMQVVKNIAGLEKGKGKLGYKLAQWLLAWKLEDKFSKQDIMILYWNWAYLGGGRVGPIEASKFYWGKDLSELTLAQCAMLAGMVQSPERLRPDRHPEAARVRRAYVLNRMHHEGFITTAQRDEALSEEFNLIDQPQEGDEGGWAKDMALSILEESLDKDTLRRGGIRVYLTINSERQREARDAIVHQLAEVDERQGFADPLHKSIPQSQVVKPASLVLAKVQKVEDDPENGFLYLDLGGGLTGQIRLRNLSRYYRISEEDRNAYKKAQKQWQRDLRKWERAQKKAKAKSGEKPTEPEPAKERFRWSPGDVIQAQVIEPVAGKKNHVWVRPEMGPQAAMVHLDPQTHEIRALVCGDSYSLSRYNRCLSALQPGSTFKPLGVYLTALDMKVFTPWGTADRVAPQRLIDEPYTCHYRIPWADGKGFDEKEWSPGNYGGKYREGPMTLREGLAGSVNSIAAQLICHEDIGYEMVTNTLRRVGITSALAQGPSIALGGSEVSPLELATAYATVASGGIHAKWRLIDHIESLGGDEIEIEATLPSVRKREFSEAVMWLLRNMMRSVVTDGSGARLKNFPLPVAGKTGTTNQSKSTWFIGVLPEAVVVSWVGFDNAAPLKGRARRAETGASAALPIVKSALESMWNAGFFGSTEDRPEELNGFGPPPEGVVCVPFDFEHGMLLETDEPDPPKECFLEGTEPTEPYVEPTSVDPGPPFIQDGEVVTPMLDNVPKMILPDAGVDQADDEDLPPP</sequence>
<dbReference type="EC" id="2.4.99.28" evidence="7"/>
<evidence type="ECO:0000313" key="13">
    <source>
        <dbReference type="EMBL" id="PIR04409.1"/>
    </source>
</evidence>
<dbReference type="Gene3D" id="3.40.710.10">
    <property type="entry name" value="DD-peptidase/beta-lactamase superfamily"/>
    <property type="match status" value="1"/>
</dbReference>
<dbReference type="InterPro" id="IPR023346">
    <property type="entry name" value="Lysozyme-like_dom_sf"/>
</dbReference>
<evidence type="ECO:0000256" key="2">
    <source>
        <dbReference type="ARBA" id="ARBA00022670"/>
    </source>
</evidence>
<dbReference type="GO" id="GO:0004180">
    <property type="term" value="F:carboxypeptidase activity"/>
    <property type="evidence" value="ECO:0007669"/>
    <property type="project" value="UniProtKB-KW"/>
</dbReference>
<evidence type="ECO:0000256" key="7">
    <source>
        <dbReference type="ARBA" id="ARBA00044770"/>
    </source>
</evidence>
<dbReference type="GO" id="GO:0006508">
    <property type="term" value="P:proteolysis"/>
    <property type="evidence" value="ECO:0007669"/>
    <property type="project" value="UniProtKB-KW"/>
</dbReference>
<gene>
    <name evidence="13" type="ORF">COV59_01005</name>
</gene>
<name>A0A2H0N678_9BACT</name>
<reference evidence="13 14" key="1">
    <citation type="submission" date="2017-09" db="EMBL/GenBank/DDBJ databases">
        <title>Depth-based differentiation of microbial function through sediment-hosted aquifers and enrichment of novel symbionts in the deep terrestrial subsurface.</title>
        <authorList>
            <person name="Probst A.J."/>
            <person name="Ladd B."/>
            <person name="Jarett J.K."/>
            <person name="Geller-Mcgrath D.E."/>
            <person name="Sieber C.M."/>
            <person name="Emerson J.B."/>
            <person name="Anantharaman K."/>
            <person name="Thomas B.C."/>
            <person name="Malmstrom R."/>
            <person name="Stieglmeier M."/>
            <person name="Klingl A."/>
            <person name="Woyke T."/>
            <person name="Ryan C.M."/>
            <person name="Banfield J.F."/>
        </authorList>
    </citation>
    <scope>NUCLEOTIDE SEQUENCE [LARGE SCALE GENOMIC DNA]</scope>
    <source>
        <strain evidence="13">CG11_big_fil_rev_8_21_14_0_20_39_34</strain>
    </source>
</reference>
<feature type="domain" description="Glycosyl transferase family 51" evidence="12">
    <location>
        <begin position="175"/>
        <end position="347"/>
    </location>
</feature>
<dbReference type="Gene3D" id="1.10.3810.10">
    <property type="entry name" value="Biosynthetic peptidoglycan transglycosylase-like"/>
    <property type="match status" value="1"/>
</dbReference>
<keyword evidence="6" id="KW-0511">Multifunctional enzyme</keyword>
<feature type="region of interest" description="Disordered" evidence="9">
    <location>
        <begin position="511"/>
        <end position="538"/>
    </location>
</feature>
<keyword evidence="10" id="KW-0472">Membrane</keyword>
<dbReference type="InterPro" id="IPR012338">
    <property type="entry name" value="Beta-lactam/transpept-like"/>
</dbReference>
<keyword evidence="5" id="KW-0378">Hydrolase</keyword>
<comment type="catalytic activity">
    <reaction evidence="8">
        <text>[GlcNAc-(1-&gt;4)-Mur2Ac(oyl-L-Ala-gamma-D-Glu-L-Lys-D-Ala-D-Ala)](n)-di-trans,octa-cis-undecaprenyl diphosphate + beta-D-GlcNAc-(1-&gt;4)-Mur2Ac(oyl-L-Ala-gamma-D-Glu-L-Lys-D-Ala-D-Ala)-di-trans,octa-cis-undecaprenyl diphosphate = [GlcNAc-(1-&gt;4)-Mur2Ac(oyl-L-Ala-gamma-D-Glu-L-Lys-D-Ala-D-Ala)](n+1)-di-trans,octa-cis-undecaprenyl diphosphate + di-trans,octa-cis-undecaprenyl diphosphate + H(+)</text>
        <dbReference type="Rhea" id="RHEA:23708"/>
        <dbReference type="Rhea" id="RHEA-COMP:9602"/>
        <dbReference type="Rhea" id="RHEA-COMP:9603"/>
        <dbReference type="ChEBI" id="CHEBI:15378"/>
        <dbReference type="ChEBI" id="CHEBI:58405"/>
        <dbReference type="ChEBI" id="CHEBI:60033"/>
        <dbReference type="ChEBI" id="CHEBI:78435"/>
        <dbReference type="EC" id="2.4.99.28"/>
    </reaction>
</comment>
<evidence type="ECO:0000256" key="10">
    <source>
        <dbReference type="SAM" id="Phobius"/>
    </source>
</evidence>
<keyword evidence="10" id="KW-1133">Transmembrane helix</keyword>
<keyword evidence="2" id="KW-0645">Protease</keyword>
<dbReference type="PANTHER" id="PTHR32282">
    <property type="entry name" value="BINDING PROTEIN TRANSPEPTIDASE, PUTATIVE-RELATED"/>
    <property type="match status" value="1"/>
</dbReference>
<dbReference type="Pfam" id="PF00912">
    <property type="entry name" value="Transgly"/>
    <property type="match status" value="1"/>
</dbReference>
<feature type="region of interest" description="Disordered" evidence="9">
    <location>
        <begin position="1"/>
        <end position="51"/>
    </location>
</feature>
<organism evidence="13 14">
    <name type="scientific">Candidatus Magasanikbacteria bacterium CG11_big_fil_rev_8_21_14_0_20_39_34</name>
    <dbReference type="NCBI Taxonomy" id="1974653"/>
    <lineage>
        <taxon>Bacteria</taxon>
        <taxon>Candidatus Magasanikiibacteriota</taxon>
    </lineage>
</organism>
<dbReference type="InterPro" id="IPR001460">
    <property type="entry name" value="PCN-bd_Tpept"/>
</dbReference>
<feature type="transmembrane region" description="Helical" evidence="10">
    <location>
        <begin position="105"/>
        <end position="127"/>
    </location>
</feature>
<feature type="compositionally biased region" description="Acidic residues" evidence="9">
    <location>
        <begin position="1"/>
        <end position="13"/>
    </location>
</feature>
<keyword evidence="3" id="KW-0328">Glycosyltransferase</keyword>
<keyword evidence="4" id="KW-0808">Transferase</keyword>
<dbReference type="PANTHER" id="PTHR32282:SF33">
    <property type="entry name" value="PEPTIDOGLYCAN GLYCOSYLTRANSFERASE"/>
    <property type="match status" value="1"/>
</dbReference>
<comment type="caution">
    <text evidence="13">The sequence shown here is derived from an EMBL/GenBank/DDBJ whole genome shotgun (WGS) entry which is preliminary data.</text>
</comment>
<dbReference type="SUPFAM" id="SSF53955">
    <property type="entry name" value="Lysozyme-like"/>
    <property type="match status" value="1"/>
</dbReference>
<feature type="transmembrane region" description="Helical" evidence="10">
    <location>
        <begin position="55"/>
        <end position="75"/>
    </location>
</feature>
<evidence type="ECO:0000256" key="6">
    <source>
        <dbReference type="ARBA" id="ARBA00023268"/>
    </source>
</evidence>
<feature type="compositionally biased region" description="Basic and acidic residues" evidence="9">
    <location>
        <begin position="28"/>
        <end position="38"/>
    </location>
</feature>
<feature type="domain" description="Penicillin-binding protein transpeptidase" evidence="11">
    <location>
        <begin position="669"/>
        <end position="846"/>
    </location>
</feature>
<evidence type="ECO:0000259" key="12">
    <source>
        <dbReference type="Pfam" id="PF00912"/>
    </source>
</evidence>
<evidence type="ECO:0000256" key="5">
    <source>
        <dbReference type="ARBA" id="ARBA00022801"/>
    </source>
</evidence>
<keyword evidence="1" id="KW-0121">Carboxypeptidase</keyword>
<keyword evidence="10" id="KW-0812">Transmembrane</keyword>
<feature type="region of interest" description="Disordered" evidence="9">
    <location>
        <begin position="928"/>
        <end position="948"/>
    </location>
</feature>
<dbReference type="AlphaFoldDB" id="A0A2H0N678"/>
<dbReference type="InterPro" id="IPR050396">
    <property type="entry name" value="Glycosyltr_51/Transpeptidase"/>
</dbReference>
<evidence type="ECO:0000259" key="11">
    <source>
        <dbReference type="Pfam" id="PF00905"/>
    </source>
</evidence>
<dbReference type="EMBL" id="PCWN01000003">
    <property type="protein sequence ID" value="PIR04409.1"/>
    <property type="molecule type" value="Genomic_DNA"/>
</dbReference>
<proteinExistence type="predicted"/>
<evidence type="ECO:0000256" key="3">
    <source>
        <dbReference type="ARBA" id="ARBA00022676"/>
    </source>
</evidence>
<protein>
    <recommendedName>
        <fullName evidence="7">peptidoglycan glycosyltransferase</fullName>
        <ecNumber evidence="7">2.4.99.28</ecNumber>
    </recommendedName>
</protein>
<dbReference type="InterPro" id="IPR001264">
    <property type="entry name" value="Glyco_trans_51"/>
</dbReference>
<evidence type="ECO:0000256" key="4">
    <source>
        <dbReference type="ARBA" id="ARBA00022679"/>
    </source>
</evidence>
<dbReference type="Pfam" id="PF00905">
    <property type="entry name" value="Transpeptidase"/>
    <property type="match status" value="1"/>
</dbReference>
<dbReference type="GO" id="GO:0008658">
    <property type="term" value="F:penicillin binding"/>
    <property type="evidence" value="ECO:0007669"/>
    <property type="project" value="InterPro"/>
</dbReference>
<dbReference type="GO" id="GO:0008955">
    <property type="term" value="F:peptidoglycan glycosyltransferase activity"/>
    <property type="evidence" value="ECO:0007669"/>
    <property type="project" value="UniProtKB-EC"/>
</dbReference>
<evidence type="ECO:0000256" key="8">
    <source>
        <dbReference type="ARBA" id="ARBA00049902"/>
    </source>
</evidence>
<dbReference type="Proteomes" id="UP000229600">
    <property type="component" value="Unassembled WGS sequence"/>
</dbReference>
<evidence type="ECO:0000256" key="1">
    <source>
        <dbReference type="ARBA" id="ARBA00022645"/>
    </source>
</evidence>